<evidence type="ECO:0000313" key="1">
    <source>
        <dbReference type="EMBL" id="USR89309.1"/>
    </source>
</evidence>
<protein>
    <submittedName>
        <fullName evidence="1">Type II toxin-antitoxin system MqsA family antitoxin</fullName>
    </submittedName>
</protein>
<dbReference type="NCBIfam" id="TIGR03831">
    <property type="entry name" value="YgiT_finger"/>
    <property type="match status" value="1"/>
</dbReference>
<dbReference type="CDD" id="cd12870">
    <property type="entry name" value="MqsA"/>
    <property type="match status" value="1"/>
</dbReference>
<reference evidence="1" key="1">
    <citation type="submission" date="2022-06" db="EMBL/GenBank/DDBJ databases">
        <title>Genome sequence of Phormidium yuhuli AB48 isolated from an industrial photobioreactor environment.</title>
        <authorList>
            <person name="Qiu Y."/>
            <person name="Noonan A.J.C."/>
            <person name="Dofher K."/>
            <person name="Koch M."/>
            <person name="Kieft B."/>
            <person name="Lin X."/>
            <person name="Ziels R.M."/>
            <person name="Hallam S.J."/>
        </authorList>
    </citation>
    <scope>NUCLEOTIDE SEQUENCE</scope>
    <source>
        <strain evidence="1">AB48</strain>
    </source>
</reference>
<gene>
    <name evidence="1" type="ORF">NEA10_10425</name>
</gene>
<keyword evidence="2" id="KW-1185">Reference proteome</keyword>
<dbReference type="Gene3D" id="3.10.20.860">
    <property type="match status" value="1"/>
</dbReference>
<accession>A0ABY5AJG2</accession>
<sequence length="58" mass="6464">MTLDRDGVIIILKNVPAEICDNCGEYYLSDETTRVILEVAEQAMAKGIDLEVRQYAAC</sequence>
<dbReference type="EMBL" id="CP098611">
    <property type="protein sequence ID" value="USR89309.1"/>
    <property type="molecule type" value="Genomic_DNA"/>
</dbReference>
<dbReference type="Proteomes" id="UP001056708">
    <property type="component" value="Chromosome"/>
</dbReference>
<organism evidence="1 2">
    <name type="scientific">Phormidium yuhuli AB48</name>
    <dbReference type="NCBI Taxonomy" id="2940671"/>
    <lineage>
        <taxon>Bacteria</taxon>
        <taxon>Bacillati</taxon>
        <taxon>Cyanobacteriota</taxon>
        <taxon>Cyanophyceae</taxon>
        <taxon>Oscillatoriophycideae</taxon>
        <taxon>Oscillatoriales</taxon>
        <taxon>Oscillatoriaceae</taxon>
        <taxon>Phormidium</taxon>
        <taxon>Phormidium yuhuli</taxon>
    </lineage>
</organism>
<evidence type="ECO:0000313" key="2">
    <source>
        <dbReference type="Proteomes" id="UP001056708"/>
    </source>
</evidence>
<name>A0ABY5AJG2_9CYAN</name>
<dbReference type="InterPro" id="IPR022453">
    <property type="entry name" value="Znf_MqsA-type"/>
</dbReference>
<proteinExistence type="predicted"/>